<name>A0A1I4N2G1_9FIRM</name>
<accession>A0A1I4N2G1</accession>
<evidence type="ECO:0000313" key="2">
    <source>
        <dbReference type="Proteomes" id="UP000199520"/>
    </source>
</evidence>
<dbReference type="EMBL" id="FOTS01000040">
    <property type="protein sequence ID" value="SFM09575.1"/>
    <property type="molecule type" value="Genomic_DNA"/>
</dbReference>
<dbReference type="OrthoDB" id="2882832at2"/>
<organism evidence="1 2">
    <name type="scientific">Pelosinus propionicus DSM 13327</name>
    <dbReference type="NCBI Taxonomy" id="1123291"/>
    <lineage>
        <taxon>Bacteria</taxon>
        <taxon>Bacillati</taxon>
        <taxon>Bacillota</taxon>
        <taxon>Negativicutes</taxon>
        <taxon>Selenomonadales</taxon>
        <taxon>Sporomusaceae</taxon>
        <taxon>Pelosinus</taxon>
    </lineage>
</organism>
<sequence>MGNCKHNWQKTNHGTMYLECTVCHERWNTERLVNALQNKVEQQEKPAELGRLALTTRAMVCSNNDFIKRGAKQCENHCTNYQFCRKRAELLKNQTCPNCDGRGYSETLGGHAGGVDCYRCKGTGLLVKGVDRDE</sequence>
<reference evidence="2" key="1">
    <citation type="submission" date="2016-10" db="EMBL/GenBank/DDBJ databases">
        <authorList>
            <person name="Varghese N."/>
            <person name="Submissions S."/>
        </authorList>
    </citation>
    <scope>NUCLEOTIDE SEQUENCE [LARGE SCALE GENOMIC DNA]</scope>
    <source>
        <strain evidence="2">DSM 13327</strain>
    </source>
</reference>
<dbReference type="AlphaFoldDB" id="A0A1I4N2G1"/>
<protein>
    <submittedName>
        <fullName evidence="1">Uncharacterized protein</fullName>
    </submittedName>
</protein>
<keyword evidence="2" id="KW-1185">Reference proteome</keyword>
<evidence type="ECO:0000313" key="1">
    <source>
        <dbReference type="EMBL" id="SFM09575.1"/>
    </source>
</evidence>
<dbReference type="STRING" id="1123291.SAMN04490355_104050"/>
<gene>
    <name evidence="1" type="ORF">SAMN04490355_104050</name>
</gene>
<dbReference type="RefSeq" id="WP_090940870.1">
    <property type="nucleotide sequence ID" value="NZ_FOTS01000040.1"/>
</dbReference>
<dbReference type="Proteomes" id="UP000199520">
    <property type="component" value="Unassembled WGS sequence"/>
</dbReference>
<proteinExistence type="predicted"/>